<organism evidence="1 2">
    <name type="scientific">Solanum commersonii</name>
    <name type="common">Commerson's wild potato</name>
    <name type="synonym">Commerson's nightshade</name>
    <dbReference type="NCBI Taxonomy" id="4109"/>
    <lineage>
        <taxon>Eukaryota</taxon>
        <taxon>Viridiplantae</taxon>
        <taxon>Streptophyta</taxon>
        <taxon>Embryophyta</taxon>
        <taxon>Tracheophyta</taxon>
        <taxon>Spermatophyta</taxon>
        <taxon>Magnoliopsida</taxon>
        <taxon>eudicotyledons</taxon>
        <taxon>Gunneridae</taxon>
        <taxon>Pentapetalae</taxon>
        <taxon>asterids</taxon>
        <taxon>lamiids</taxon>
        <taxon>Solanales</taxon>
        <taxon>Solanaceae</taxon>
        <taxon>Solanoideae</taxon>
        <taxon>Solaneae</taxon>
        <taxon>Solanum</taxon>
    </lineage>
</organism>
<accession>A0A9J5XIA0</accession>
<comment type="caution">
    <text evidence="1">The sequence shown here is derived from an EMBL/GenBank/DDBJ whole genome shotgun (WGS) entry which is preliminary data.</text>
</comment>
<dbReference type="Proteomes" id="UP000824120">
    <property type="component" value="Chromosome 9"/>
</dbReference>
<evidence type="ECO:0000313" key="1">
    <source>
        <dbReference type="EMBL" id="KAG5586878.1"/>
    </source>
</evidence>
<dbReference type="AlphaFoldDB" id="A0A9J5XIA0"/>
<dbReference type="EMBL" id="JACXVP010000009">
    <property type="protein sequence ID" value="KAG5586878.1"/>
    <property type="molecule type" value="Genomic_DNA"/>
</dbReference>
<evidence type="ECO:0000313" key="2">
    <source>
        <dbReference type="Proteomes" id="UP000824120"/>
    </source>
</evidence>
<gene>
    <name evidence="1" type="ORF">H5410_047312</name>
</gene>
<protein>
    <submittedName>
        <fullName evidence="1">Uncharacterized protein</fullName>
    </submittedName>
</protein>
<sequence length="116" mass="13784">MFKRSMKTLWSKIDLMKTTKPIEQTMLSKRRANWSTHRTKNEKYEKKVSKGSLSYLIETESQGIKGLRNPIPNELEVEQVLLISLLLESRTCLIFDFNLLFDCSTWLLKKLFDFRH</sequence>
<keyword evidence="2" id="KW-1185">Reference proteome</keyword>
<proteinExistence type="predicted"/>
<name>A0A9J5XIA0_SOLCO</name>
<reference evidence="1 2" key="1">
    <citation type="submission" date="2020-09" db="EMBL/GenBank/DDBJ databases">
        <title>De no assembly of potato wild relative species, Solanum commersonii.</title>
        <authorList>
            <person name="Cho K."/>
        </authorList>
    </citation>
    <scope>NUCLEOTIDE SEQUENCE [LARGE SCALE GENOMIC DNA]</scope>
    <source>
        <strain evidence="1">LZ3.2</strain>
        <tissue evidence="1">Leaf</tissue>
    </source>
</reference>